<dbReference type="Proteomes" id="UP000013232">
    <property type="component" value="Unassembled WGS sequence"/>
</dbReference>
<evidence type="ECO:0000313" key="2">
    <source>
        <dbReference type="Proteomes" id="UP000013232"/>
    </source>
</evidence>
<dbReference type="STRING" id="1123367.GCA_000621305_03777"/>
<organism evidence="1 2">
    <name type="scientific">Thauera linaloolentis (strain DSM 12138 / JCM 21573 / CCUG 41526 / CIP 105981 / IAM 15112 / NBRC 102519 / 47Lol)</name>
    <dbReference type="NCBI Taxonomy" id="1123367"/>
    <lineage>
        <taxon>Bacteria</taxon>
        <taxon>Pseudomonadati</taxon>
        <taxon>Pseudomonadota</taxon>
        <taxon>Betaproteobacteria</taxon>
        <taxon>Rhodocyclales</taxon>
        <taxon>Zoogloeaceae</taxon>
        <taxon>Thauera</taxon>
    </lineage>
</organism>
<dbReference type="InterPro" id="IPR025534">
    <property type="entry name" value="DUF4420"/>
</dbReference>
<gene>
    <name evidence="1" type="ORF">C666_17765</name>
</gene>
<name>N6YPN3_THAL4</name>
<reference evidence="1 2" key="1">
    <citation type="submission" date="2012-09" db="EMBL/GenBank/DDBJ databases">
        <title>Draft Genome Sequences of 6 Strains from Genus Thauera.</title>
        <authorList>
            <person name="Liu B."/>
            <person name="Shapleigh J.P."/>
            <person name="Frostegard A.H."/>
        </authorList>
    </citation>
    <scope>NUCLEOTIDE SEQUENCE [LARGE SCALE GENOMIC DNA]</scope>
    <source>
        <strain evidence="2">47Lol / DSM 12138</strain>
    </source>
</reference>
<keyword evidence="2" id="KW-1185">Reference proteome</keyword>
<evidence type="ECO:0000313" key="1">
    <source>
        <dbReference type="EMBL" id="ENO84193.1"/>
    </source>
</evidence>
<dbReference type="EMBL" id="AMXE01000118">
    <property type="protein sequence ID" value="ENO84193.1"/>
    <property type="molecule type" value="Genomic_DNA"/>
</dbReference>
<accession>N6YPN3</accession>
<evidence type="ECO:0008006" key="3">
    <source>
        <dbReference type="Google" id="ProtNLM"/>
    </source>
</evidence>
<dbReference type="eggNOG" id="ENOG5032R7E">
    <property type="taxonomic scope" value="Bacteria"/>
</dbReference>
<proteinExistence type="predicted"/>
<comment type="caution">
    <text evidence="1">The sequence shown here is derived from an EMBL/GenBank/DDBJ whole genome shotgun (WGS) entry which is preliminary data.</text>
</comment>
<dbReference type="RefSeq" id="WP_004346310.1">
    <property type="nucleotide sequence ID" value="NZ_AMXE01000118.1"/>
</dbReference>
<sequence length="320" mass="35098">MHILADFTQLEPATSPNSFNAIQLPGVRQDYLGKDQNGAPVFLVADEGEPVYRPVVQHRHLSAAFCMLCRLNVDEAEVVGKFALIRFEGNEPELHELFIRCVRAAIADLPASTQTPEIEARVNRLLSLFRALARPAGREISGIWAELFCIATSGNVPLAVERWHNDNAEAFDFSWGQGRLEVKSTVGTFRVHEFSLDQLQPPSGGSGYVVSLMLKAANAGEGVLDLAKKVEVSLNDDVSLQAKLWALLVQSLGSDFSEALDRRFDVELAAKQLMLFRMEDVPSLPTISDNRISSVRFKSDLSSVQSSLSSNGVAALKALF</sequence>
<dbReference type="Pfam" id="PF14390">
    <property type="entry name" value="DUF4420"/>
    <property type="match status" value="1"/>
</dbReference>
<dbReference type="AlphaFoldDB" id="N6YPN3"/>
<protein>
    <recommendedName>
        <fullName evidence="3">PD-(D/E)XK motif protein</fullName>
    </recommendedName>
</protein>
<dbReference type="OrthoDB" id="1403541at2"/>